<feature type="transmembrane region" description="Helical" evidence="8">
    <location>
        <begin position="55"/>
        <end position="78"/>
    </location>
</feature>
<comment type="similarity">
    <text evidence="2">Belongs to the auxin efflux carrier (TC 2.A.69) family.</text>
</comment>
<organism evidence="9 10">
    <name type="scientific">Candidatus Fimisoma avicola</name>
    <dbReference type="NCBI Taxonomy" id="2840826"/>
    <lineage>
        <taxon>Bacteria</taxon>
        <taxon>Bacillati</taxon>
        <taxon>Bacillota</taxon>
        <taxon>Clostridia</taxon>
        <taxon>Eubacteriales</taxon>
        <taxon>Candidatus Fimisoma</taxon>
    </lineage>
</organism>
<evidence type="ECO:0000256" key="2">
    <source>
        <dbReference type="ARBA" id="ARBA00010145"/>
    </source>
</evidence>
<feature type="transmembrane region" description="Helical" evidence="8">
    <location>
        <begin position="115"/>
        <end position="137"/>
    </location>
</feature>
<evidence type="ECO:0000256" key="6">
    <source>
        <dbReference type="ARBA" id="ARBA00022989"/>
    </source>
</evidence>
<keyword evidence="5 8" id="KW-0812">Transmembrane</keyword>
<dbReference type="GO" id="GO:0005886">
    <property type="term" value="C:plasma membrane"/>
    <property type="evidence" value="ECO:0007669"/>
    <property type="project" value="UniProtKB-SubCell"/>
</dbReference>
<dbReference type="Gene3D" id="1.20.1530.20">
    <property type="match status" value="1"/>
</dbReference>
<feature type="transmembrane region" description="Helical" evidence="8">
    <location>
        <begin position="90"/>
        <end position="109"/>
    </location>
</feature>
<keyword evidence="3" id="KW-0813">Transport</keyword>
<evidence type="ECO:0000256" key="7">
    <source>
        <dbReference type="ARBA" id="ARBA00023136"/>
    </source>
</evidence>
<keyword evidence="7 8" id="KW-0472">Membrane</keyword>
<comment type="subcellular location">
    <subcellularLocation>
        <location evidence="1">Cell membrane</location>
        <topology evidence="1">Multi-pass membrane protein</topology>
    </subcellularLocation>
</comment>
<keyword evidence="6 8" id="KW-1133">Transmembrane helix</keyword>
<feature type="transmembrane region" description="Helical" evidence="8">
    <location>
        <begin position="270"/>
        <end position="293"/>
    </location>
</feature>
<keyword evidence="4" id="KW-1003">Cell membrane</keyword>
<evidence type="ECO:0000256" key="5">
    <source>
        <dbReference type="ARBA" id="ARBA00022692"/>
    </source>
</evidence>
<name>A0A9D1L6J4_9FIRM</name>
<comment type="caution">
    <text evidence="9">The sequence shown here is derived from an EMBL/GenBank/DDBJ whole genome shotgun (WGS) entry which is preliminary data.</text>
</comment>
<feature type="transmembrane region" description="Helical" evidence="8">
    <location>
        <begin position="182"/>
        <end position="201"/>
    </location>
</feature>
<evidence type="ECO:0000256" key="1">
    <source>
        <dbReference type="ARBA" id="ARBA00004651"/>
    </source>
</evidence>
<evidence type="ECO:0000313" key="9">
    <source>
        <dbReference type="EMBL" id="HIU26829.1"/>
    </source>
</evidence>
<dbReference type="PANTHER" id="PTHR36838:SF4">
    <property type="entry name" value="AUXIN EFFLUX CARRIER FAMILY PROTEIN"/>
    <property type="match status" value="1"/>
</dbReference>
<dbReference type="GO" id="GO:0055085">
    <property type="term" value="P:transmembrane transport"/>
    <property type="evidence" value="ECO:0007669"/>
    <property type="project" value="InterPro"/>
</dbReference>
<accession>A0A9D1L6J4</accession>
<dbReference type="PANTHER" id="PTHR36838">
    <property type="entry name" value="AUXIN EFFLUX CARRIER FAMILY PROTEIN"/>
    <property type="match status" value="1"/>
</dbReference>
<feature type="transmembrane region" description="Helical" evidence="8">
    <location>
        <begin position="149"/>
        <end position="170"/>
    </location>
</feature>
<evidence type="ECO:0000256" key="4">
    <source>
        <dbReference type="ARBA" id="ARBA00022475"/>
    </source>
</evidence>
<gene>
    <name evidence="9" type="ORF">IAD16_00420</name>
</gene>
<dbReference type="InterPro" id="IPR004776">
    <property type="entry name" value="Mem_transp_PIN-like"/>
</dbReference>
<proteinExistence type="inferred from homology"/>
<reference evidence="9" key="2">
    <citation type="journal article" date="2021" name="PeerJ">
        <title>Extensive microbial diversity within the chicken gut microbiome revealed by metagenomics and culture.</title>
        <authorList>
            <person name="Gilroy R."/>
            <person name="Ravi A."/>
            <person name="Getino M."/>
            <person name="Pursley I."/>
            <person name="Horton D.L."/>
            <person name="Alikhan N.F."/>
            <person name="Baker D."/>
            <person name="Gharbi K."/>
            <person name="Hall N."/>
            <person name="Watson M."/>
            <person name="Adriaenssens E.M."/>
            <person name="Foster-Nyarko E."/>
            <person name="Jarju S."/>
            <person name="Secka A."/>
            <person name="Antonio M."/>
            <person name="Oren A."/>
            <person name="Chaudhuri R.R."/>
            <person name="La Ragione R."/>
            <person name="Hildebrand F."/>
            <person name="Pallen M.J."/>
        </authorList>
    </citation>
    <scope>NUCLEOTIDE SEQUENCE</scope>
    <source>
        <strain evidence="9">11300</strain>
    </source>
</reference>
<evidence type="ECO:0000256" key="8">
    <source>
        <dbReference type="SAM" id="Phobius"/>
    </source>
</evidence>
<dbReference type="Proteomes" id="UP000824091">
    <property type="component" value="Unassembled WGS sequence"/>
</dbReference>
<feature type="transmembrane region" description="Helical" evidence="8">
    <location>
        <begin position="213"/>
        <end position="237"/>
    </location>
</feature>
<dbReference type="Pfam" id="PF03547">
    <property type="entry name" value="Mem_trans"/>
    <property type="match status" value="2"/>
</dbReference>
<reference evidence="9" key="1">
    <citation type="submission" date="2020-10" db="EMBL/GenBank/DDBJ databases">
        <authorList>
            <person name="Gilroy R."/>
        </authorList>
    </citation>
    <scope>NUCLEOTIDE SEQUENCE</scope>
    <source>
        <strain evidence="9">11300</strain>
    </source>
</reference>
<protein>
    <submittedName>
        <fullName evidence="9">AEC family transporter</fullName>
    </submittedName>
</protein>
<sequence length="299" mass="32166">MFLIMVIGVLTRRAGLINEAETKRLNKLVFTVFFPPMMFDNLYGAEIGDAFDIKLIVFCLAMILAVIAVSALIILKIEKDNRTRGAMIQAIYRSNLVIMGLPLVSNIFGDENLTTTAVTIAIVVPAYNVLAVILLEFFRGGKPNAGQIIRGIFTNPLILGAIAGALTIVLHIELPDFLESTISSMDAVATPMALLVLGASLNKKSLSHSWRNLIICVSGRLIIVPAVALTLGALLGLRGIEFATMIPVFASPTGISSYTMAAQMGSDGELAGNCVVFSSALSSLTLFFWIFLFKTLGMF</sequence>
<dbReference type="InterPro" id="IPR038770">
    <property type="entry name" value="Na+/solute_symporter_sf"/>
</dbReference>
<evidence type="ECO:0000313" key="10">
    <source>
        <dbReference type="Proteomes" id="UP000824091"/>
    </source>
</evidence>
<dbReference type="AlphaFoldDB" id="A0A9D1L6J4"/>
<evidence type="ECO:0000256" key="3">
    <source>
        <dbReference type="ARBA" id="ARBA00022448"/>
    </source>
</evidence>
<dbReference type="EMBL" id="DVMO01000006">
    <property type="protein sequence ID" value="HIU26829.1"/>
    <property type="molecule type" value="Genomic_DNA"/>
</dbReference>